<feature type="signal peptide" evidence="5">
    <location>
        <begin position="1"/>
        <end position="23"/>
    </location>
</feature>
<dbReference type="SUPFAM" id="SSF57492">
    <property type="entry name" value="Trefoil"/>
    <property type="match status" value="1"/>
</dbReference>
<evidence type="ECO:0000256" key="5">
    <source>
        <dbReference type="SAM" id="SignalP"/>
    </source>
</evidence>
<dbReference type="PANTHER" id="PTHR13826">
    <property type="entry name" value="INTESTINAL TREFOIL FACTOR-RELATED"/>
    <property type="match status" value="1"/>
</dbReference>
<comment type="caution">
    <text evidence="7">The sequence shown here is derived from an EMBL/GenBank/DDBJ whole genome shotgun (WGS) entry which is preliminary data.</text>
</comment>
<gene>
    <name evidence="7" type="ORF">NDU88_001104</name>
</gene>
<feature type="chain" id="PRO_5043787360" description="P-type domain-containing protein" evidence="5">
    <location>
        <begin position="24"/>
        <end position="90"/>
    </location>
</feature>
<name>A0AAV7NI19_PLEWA</name>
<keyword evidence="5" id="KW-0732">Signal</keyword>
<evidence type="ECO:0000256" key="2">
    <source>
        <dbReference type="ARBA" id="ARBA00022525"/>
    </source>
</evidence>
<dbReference type="CDD" id="cd00111">
    <property type="entry name" value="Trefoil"/>
    <property type="match status" value="1"/>
</dbReference>
<dbReference type="EMBL" id="JANPWB010000012">
    <property type="protein sequence ID" value="KAJ1112843.1"/>
    <property type="molecule type" value="Genomic_DNA"/>
</dbReference>
<keyword evidence="8" id="KW-1185">Reference proteome</keyword>
<feature type="disulfide bond" evidence="4">
    <location>
        <begin position="31"/>
        <end position="57"/>
    </location>
</feature>
<feature type="domain" description="P-type" evidence="6">
    <location>
        <begin position="29"/>
        <end position="72"/>
    </location>
</feature>
<organism evidence="7 8">
    <name type="scientific">Pleurodeles waltl</name>
    <name type="common">Iberian ribbed newt</name>
    <dbReference type="NCBI Taxonomy" id="8319"/>
    <lineage>
        <taxon>Eukaryota</taxon>
        <taxon>Metazoa</taxon>
        <taxon>Chordata</taxon>
        <taxon>Craniata</taxon>
        <taxon>Vertebrata</taxon>
        <taxon>Euteleostomi</taxon>
        <taxon>Amphibia</taxon>
        <taxon>Batrachia</taxon>
        <taxon>Caudata</taxon>
        <taxon>Salamandroidea</taxon>
        <taxon>Salamandridae</taxon>
        <taxon>Pleurodelinae</taxon>
        <taxon>Pleurodeles</taxon>
    </lineage>
</organism>
<feature type="disulfide bond" evidence="4">
    <location>
        <begin position="51"/>
        <end position="68"/>
    </location>
</feature>
<dbReference type="InterPro" id="IPR044913">
    <property type="entry name" value="P_trefoil_dom_sf"/>
</dbReference>
<evidence type="ECO:0000256" key="4">
    <source>
        <dbReference type="PROSITE-ProRule" id="PRU00779"/>
    </source>
</evidence>
<reference evidence="7" key="1">
    <citation type="journal article" date="2022" name="bioRxiv">
        <title>Sequencing and chromosome-scale assembly of the giantPleurodeles waltlgenome.</title>
        <authorList>
            <person name="Brown T."/>
            <person name="Elewa A."/>
            <person name="Iarovenko S."/>
            <person name="Subramanian E."/>
            <person name="Araus A.J."/>
            <person name="Petzold A."/>
            <person name="Susuki M."/>
            <person name="Suzuki K.-i.T."/>
            <person name="Hayashi T."/>
            <person name="Toyoda A."/>
            <person name="Oliveira C."/>
            <person name="Osipova E."/>
            <person name="Leigh N.D."/>
            <person name="Simon A."/>
            <person name="Yun M.H."/>
        </authorList>
    </citation>
    <scope>NUCLEOTIDE SEQUENCE</scope>
    <source>
        <strain evidence="7">20211129_DDA</strain>
        <tissue evidence="7">Liver</tissue>
    </source>
</reference>
<evidence type="ECO:0000259" key="6">
    <source>
        <dbReference type="PROSITE" id="PS51448"/>
    </source>
</evidence>
<dbReference type="PROSITE" id="PS00025">
    <property type="entry name" value="P_TREFOIL_1"/>
    <property type="match status" value="1"/>
</dbReference>
<evidence type="ECO:0000256" key="3">
    <source>
        <dbReference type="ARBA" id="ARBA00023157"/>
    </source>
</evidence>
<dbReference type="PRINTS" id="PR00680">
    <property type="entry name" value="PTREFOIL"/>
</dbReference>
<dbReference type="InterPro" id="IPR017957">
    <property type="entry name" value="P_trefoil_CS"/>
</dbReference>
<dbReference type="PANTHER" id="PTHR13826:SF14">
    <property type="entry name" value="TREFOIL FACTOR 2"/>
    <property type="match status" value="1"/>
</dbReference>
<dbReference type="Proteomes" id="UP001066276">
    <property type="component" value="Chromosome 8"/>
</dbReference>
<evidence type="ECO:0000313" key="7">
    <source>
        <dbReference type="EMBL" id="KAJ1112843.1"/>
    </source>
</evidence>
<keyword evidence="2" id="KW-0964">Secreted</keyword>
<dbReference type="FunFam" id="4.10.110.10:FF:000006">
    <property type="entry name" value="Trefoil factor 1"/>
    <property type="match status" value="1"/>
</dbReference>
<dbReference type="InterPro" id="IPR000519">
    <property type="entry name" value="P_trefoil_dom"/>
</dbReference>
<dbReference type="GO" id="GO:0005615">
    <property type="term" value="C:extracellular space"/>
    <property type="evidence" value="ECO:0007669"/>
    <property type="project" value="TreeGrafter"/>
</dbReference>
<keyword evidence="3 4" id="KW-1015">Disulfide bond</keyword>
<comment type="subcellular location">
    <subcellularLocation>
        <location evidence="1">Secreted</location>
    </subcellularLocation>
</comment>
<dbReference type="Pfam" id="PF00088">
    <property type="entry name" value="Trefoil"/>
    <property type="match status" value="1"/>
</dbReference>
<dbReference type="SMART" id="SM00018">
    <property type="entry name" value="PD"/>
    <property type="match status" value="1"/>
</dbReference>
<dbReference type="InterPro" id="IPR017994">
    <property type="entry name" value="P_trefoil_chordata"/>
</dbReference>
<dbReference type="Gene3D" id="4.10.110.10">
    <property type="entry name" value="Spasmolytic Protein, domain 1"/>
    <property type="match status" value="1"/>
</dbReference>
<proteinExistence type="predicted"/>
<evidence type="ECO:0000313" key="8">
    <source>
        <dbReference type="Proteomes" id="UP001066276"/>
    </source>
</evidence>
<evidence type="ECO:0000256" key="1">
    <source>
        <dbReference type="ARBA" id="ARBA00004613"/>
    </source>
</evidence>
<dbReference type="AlphaFoldDB" id="A0AAV7NI19"/>
<dbReference type="PROSITE" id="PS51448">
    <property type="entry name" value="P_TREFOIL_2"/>
    <property type="match status" value="1"/>
</dbReference>
<protein>
    <recommendedName>
        <fullName evidence="6">P-type domain-containing protein</fullName>
    </recommendedName>
</protein>
<accession>A0AAV7NI19</accession>
<sequence length="90" mass="9747">MEYKVFCLLAIALILGLSAVTEAHPPDGGKCSIYPRQRKNCGPPGISPAECRSNGCCFDSSIPNVIWCFEPKSSPPPPPPPPHHPDEECF</sequence>
<feature type="disulfide bond" evidence="4">
    <location>
        <begin position="41"/>
        <end position="56"/>
    </location>
</feature>